<keyword evidence="2" id="KW-1185">Reference proteome</keyword>
<proteinExistence type="predicted"/>
<reference evidence="1" key="1">
    <citation type="submission" date="2022-07" db="EMBL/GenBank/DDBJ databases">
        <title>Genome Sequence of Lecanicillium saksenae.</title>
        <authorList>
            <person name="Buettner E."/>
        </authorList>
    </citation>
    <scope>NUCLEOTIDE SEQUENCE</scope>
    <source>
        <strain evidence="1">VT-O1</strain>
    </source>
</reference>
<evidence type="ECO:0000313" key="2">
    <source>
        <dbReference type="Proteomes" id="UP001148737"/>
    </source>
</evidence>
<organism evidence="1 2">
    <name type="scientific">Lecanicillium saksenae</name>
    <dbReference type="NCBI Taxonomy" id="468837"/>
    <lineage>
        <taxon>Eukaryota</taxon>
        <taxon>Fungi</taxon>
        <taxon>Dikarya</taxon>
        <taxon>Ascomycota</taxon>
        <taxon>Pezizomycotina</taxon>
        <taxon>Sordariomycetes</taxon>
        <taxon>Hypocreomycetidae</taxon>
        <taxon>Hypocreales</taxon>
        <taxon>Cordycipitaceae</taxon>
        <taxon>Lecanicillium</taxon>
    </lineage>
</organism>
<name>A0ACC1QQU5_9HYPO</name>
<dbReference type="Proteomes" id="UP001148737">
    <property type="component" value="Unassembled WGS sequence"/>
</dbReference>
<comment type="caution">
    <text evidence="1">The sequence shown here is derived from an EMBL/GenBank/DDBJ whole genome shotgun (WGS) entry which is preliminary data.</text>
</comment>
<sequence>MRRFIHALSLVLLASRSAQADQVQACGAPAPPPKPPADNECIYDVASGGAVQLIDPTSLLPVINNGSLAKIVQEASDHWVNVLYKPVKPSSLPENVYDVQLVSDSPLYLAIYKSGKVGFVATSSNGQTYVGSGDDSYVTSVFSFPCDGYLTAAIAGGSEFVFSITADQQIVTSAGAAPKSKRDIVPRGWYTLPEIGPKTPSGQRCLAGQTAKFNGVPPTSNGCGPEGGVVLGLDLIPDLWFGQCCNGHDLCYGTCDESFDSCNTDFHTCMKESCVGQKLTGLKRLTCETGADMYYHYVDTKGRKPFDAANKYSCVCECDDKSKYVCNNKCVDLDNDPNNCGDCDFYCESGACEHGACTFDSCSGSVCSAFNDCGSGGDCVCASTSGGNGFCVNGDQECDSLMPCLSNEGCPTGAVCAVSTCCGFGVCVATDFCGGYQQQHTRDLHALMKPRASGWKNATIGNPQGWYDKV</sequence>
<dbReference type="EMBL" id="JANAKD010001035">
    <property type="protein sequence ID" value="KAJ3484328.1"/>
    <property type="molecule type" value="Genomic_DNA"/>
</dbReference>
<protein>
    <submittedName>
        <fullName evidence="1">Uncharacterized protein</fullName>
    </submittedName>
</protein>
<accession>A0ACC1QQU5</accession>
<gene>
    <name evidence="1" type="ORF">NLG97_g7082</name>
</gene>
<evidence type="ECO:0000313" key="1">
    <source>
        <dbReference type="EMBL" id="KAJ3484328.1"/>
    </source>
</evidence>